<evidence type="ECO:0000259" key="3">
    <source>
        <dbReference type="Pfam" id="PF17919"/>
    </source>
</evidence>
<proteinExistence type="predicted"/>
<dbReference type="InterPro" id="IPR050951">
    <property type="entry name" value="Retrovirus_Pol_polyprotein"/>
</dbReference>
<reference evidence="5" key="1">
    <citation type="submission" date="2021-02" db="EMBL/GenBank/DDBJ databases">
        <authorList>
            <person name="Nowell W R."/>
        </authorList>
    </citation>
    <scope>NUCLEOTIDE SEQUENCE</scope>
</reference>
<dbReference type="Pfam" id="PF17919">
    <property type="entry name" value="RT_RNaseH_2"/>
    <property type="match status" value="1"/>
</dbReference>
<dbReference type="CDD" id="cd01647">
    <property type="entry name" value="RT_LTR"/>
    <property type="match status" value="1"/>
</dbReference>
<organism evidence="5 6">
    <name type="scientific">Rotaria sordida</name>
    <dbReference type="NCBI Taxonomy" id="392033"/>
    <lineage>
        <taxon>Eukaryota</taxon>
        <taxon>Metazoa</taxon>
        <taxon>Spiralia</taxon>
        <taxon>Gnathifera</taxon>
        <taxon>Rotifera</taxon>
        <taxon>Eurotatoria</taxon>
        <taxon>Bdelloidea</taxon>
        <taxon>Philodinida</taxon>
        <taxon>Philodinidae</taxon>
        <taxon>Rotaria</taxon>
    </lineage>
</organism>
<dbReference type="Gene3D" id="3.10.20.370">
    <property type="match status" value="1"/>
</dbReference>
<dbReference type="InterPro" id="IPR041577">
    <property type="entry name" value="RT_RNaseH_2"/>
</dbReference>
<comment type="caution">
    <text evidence="5">The sequence shown here is derived from an EMBL/GenBank/DDBJ whole genome shotgun (WGS) entry which is preliminary data.</text>
</comment>
<dbReference type="PANTHER" id="PTHR37984:SF5">
    <property type="entry name" value="PROTEIN NYNRIN-LIKE"/>
    <property type="match status" value="1"/>
</dbReference>
<protein>
    <recommendedName>
        <fullName evidence="7">Reverse transcriptase/retrotransposon-derived protein RNase H-like domain-containing protein</fullName>
    </recommendedName>
</protein>
<feature type="domain" description="Reverse transcriptase/retrotransposon-derived protein RNase H-like" evidence="3">
    <location>
        <begin position="261"/>
        <end position="333"/>
    </location>
</feature>
<dbReference type="SUPFAM" id="SSF56672">
    <property type="entry name" value="DNA/RNA polymerases"/>
    <property type="match status" value="1"/>
</dbReference>
<dbReference type="Gene3D" id="3.30.70.270">
    <property type="match status" value="1"/>
</dbReference>
<dbReference type="Gene3D" id="3.10.10.10">
    <property type="entry name" value="HIV Type 1 Reverse Transcriptase, subunit A, domain 1"/>
    <property type="match status" value="1"/>
</dbReference>
<dbReference type="InterPro" id="IPR043502">
    <property type="entry name" value="DNA/RNA_pol_sf"/>
</dbReference>
<evidence type="ECO:0000313" key="5">
    <source>
        <dbReference type="EMBL" id="CAF1461216.1"/>
    </source>
</evidence>
<dbReference type="Pfam" id="PF00078">
    <property type="entry name" value="RVT_1"/>
    <property type="match status" value="1"/>
</dbReference>
<accession>A0A815QFX6</accession>
<dbReference type="AlphaFoldDB" id="A0A815QFX6"/>
<dbReference type="Proteomes" id="UP000663854">
    <property type="component" value="Unassembled WGS sequence"/>
</dbReference>
<keyword evidence="6" id="KW-1185">Reference proteome</keyword>
<evidence type="ECO:0008006" key="7">
    <source>
        <dbReference type="Google" id="ProtNLM"/>
    </source>
</evidence>
<sequence>MANNERKRRFLSQNNLFHHLRVQCYPPELQHQIETLTRHIDSTSHRKKIQDVLWKYGKLFDLRQPSKINITLDHVIDTDQHRPIYTPPYRRSPQDHQTITEETAKLLKQDSIEPSTSPWCSPVVLVRKKDGTTRFCVDYRKLNDITVKDSFPLPRIEDIFDQLSQSTCFTTLDFKSGYFQIPLAIHDRPKTAFSTRDNHYQFKVLPQGVKNGPPTFQRIGAEYYRKFIPNFSRIASPLYKYNPSSYTHPSNSKSTLFKLSTEEQAAFEQLKHILTTDLVLRLPNNQLPFKIQTDASQLGIGAVLLQTYPEGDRPICYMSKKLTPTQQRWSPIE</sequence>
<dbReference type="EMBL" id="CAJNOH010001231">
    <property type="protein sequence ID" value="CAF1192962.1"/>
    <property type="molecule type" value="Genomic_DNA"/>
</dbReference>
<dbReference type="Proteomes" id="UP000663870">
    <property type="component" value="Unassembled WGS sequence"/>
</dbReference>
<dbReference type="GO" id="GO:0003824">
    <property type="term" value="F:catalytic activity"/>
    <property type="evidence" value="ECO:0007669"/>
    <property type="project" value="UniProtKB-KW"/>
</dbReference>
<evidence type="ECO:0000259" key="2">
    <source>
        <dbReference type="Pfam" id="PF00078"/>
    </source>
</evidence>
<keyword evidence="1" id="KW-0511">Multifunctional enzyme</keyword>
<dbReference type="InterPro" id="IPR043128">
    <property type="entry name" value="Rev_trsase/Diguanyl_cyclase"/>
</dbReference>
<evidence type="ECO:0000256" key="1">
    <source>
        <dbReference type="ARBA" id="ARBA00023268"/>
    </source>
</evidence>
<evidence type="ECO:0000313" key="4">
    <source>
        <dbReference type="EMBL" id="CAF1192962.1"/>
    </source>
</evidence>
<feature type="domain" description="Reverse transcriptase" evidence="2">
    <location>
        <begin position="126"/>
        <end position="228"/>
    </location>
</feature>
<name>A0A815QFX6_9BILA</name>
<dbReference type="EMBL" id="CAJNOL010002095">
    <property type="protein sequence ID" value="CAF1461216.1"/>
    <property type="molecule type" value="Genomic_DNA"/>
</dbReference>
<gene>
    <name evidence="5" type="ORF">JXQ802_LOCUS38181</name>
    <name evidence="4" type="ORF">PYM288_LOCUS24447</name>
</gene>
<dbReference type="InterPro" id="IPR000477">
    <property type="entry name" value="RT_dom"/>
</dbReference>
<dbReference type="PANTHER" id="PTHR37984">
    <property type="entry name" value="PROTEIN CBG26694"/>
    <property type="match status" value="1"/>
</dbReference>
<evidence type="ECO:0000313" key="6">
    <source>
        <dbReference type="Proteomes" id="UP000663870"/>
    </source>
</evidence>